<feature type="compositionally biased region" description="Polar residues" evidence="2">
    <location>
        <begin position="572"/>
        <end position="585"/>
    </location>
</feature>
<keyword evidence="1" id="KW-0343">GTPase activation</keyword>
<evidence type="ECO:0000259" key="3">
    <source>
        <dbReference type="PROSITE" id="PS50086"/>
    </source>
</evidence>
<evidence type="ECO:0000313" key="4">
    <source>
        <dbReference type="EMBL" id="KAJ3037501.1"/>
    </source>
</evidence>
<feature type="compositionally biased region" description="Low complexity" evidence="2">
    <location>
        <begin position="816"/>
        <end position="838"/>
    </location>
</feature>
<proteinExistence type="predicted"/>
<dbReference type="Gene3D" id="1.10.8.270">
    <property type="entry name" value="putative rabgap domain of human tbc1 domain family member 14 like domains"/>
    <property type="match status" value="1"/>
</dbReference>
<feature type="domain" description="Rab-GAP TBC" evidence="3">
    <location>
        <begin position="34"/>
        <end position="314"/>
    </location>
</feature>
<dbReference type="Proteomes" id="UP001212841">
    <property type="component" value="Unassembled WGS sequence"/>
</dbReference>
<feature type="compositionally biased region" description="Low complexity" evidence="2">
    <location>
        <begin position="451"/>
        <end position="474"/>
    </location>
</feature>
<feature type="compositionally biased region" description="Gly residues" evidence="2">
    <location>
        <begin position="754"/>
        <end position="765"/>
    </location>
</feature>
<evidence type="ECO:0000313" key="5">
    <source>
        <dbReference type="Proteomes" id="UP001212841"/>
    </source>
</evidence>
<evidence type="ECO:0000256" key="2">
    <source>
        <dbReference type="SAM" id="MobiDB-lite"/>
    </source>
</evidence>
<dbReference type="Pfam" id="PF00566">
    <property type="entry name" value="RabGAP-TBC"/>
    <property type="match status" value="2"/>
</dbReference>
<feature type="region of interest" description="Disordered" evidence="2">
    <location>
        <begin position="380"/>
        <end position="485"/>
    </location>
</feature>
<feature type="compositionally biased region" description="Polar residues" evidence="2">
    <location>
        <begin position="858"/>
        <end position="870"/>
    </location>
</feature>
<feature type="compositionally biased region" description="Polar residues" evidence="2">
    <location>
        <begin position="382"/>
        <end position="391"/>
    </location>
</feature>
<feature type="region of interest" description="Disordered" evidence="2">
    <location>
        <begin position="556"/>
        <end position="870"/>
    </location>
</feature>
<organism evidence="4 5">
    <name type="scientific">Rhizophlyctis rosea</name>
    <dbReference type="NCBI Taxonomy" id="64517"/>
    <lineage>
        <taxon>Eukaryota</taxon>
        <taxon>Fungi</taxon>
        <taxon>Fungi incertae sedis</taxon>
        <taxon>Chytridiomycota</taxon>
        <taxon>Chytridiomycota incertae sedis</taxon>
        <taxon>Chytridiomycetes</taxon>
        <taxon>Rhizophlyctidales</taxon>
        <taxon>Rhizophlyctidaceae</taxon>
        <taxon>Rhizophlyctis</taxon>
    </lineage>
</organism>
<dbReference type="Gene3D" id="1.10.472.80">
    <property type="entry name" value="Ypt/Rab-GAP domain of gyp1p, domain 3"/>
    <property type="match status" value="1"/>
</dbReference>
<dbReference type="PROSITE" id="PS50086">
    <property type="entry name" value="TBC_RABGAP"/>
    <property type="match status" value="1"/>
</dbReference>
<name>A0AAD5S4C0_9FUNG</name>
<protein>
    <submittedName>
        <fullName evidence="4">TBC1 domain, member 5</fullName>
    </submittedName>
</protein>
<dbReference type="SUPFAM" id="SSF47923">
    <property type="entry name" value="Ypt/Rab-GAP domain of gyp1p"/>
    <property type="match status" value="2"/>
</dbReference>
<reference evidence="4" key="1">
    <citation type="submission" date="2020-05" db="EMBL/GenBank/DDBJ databases">
        <title>Phylogenomic resolution of chytrid fungi.</title>
        <authorList>
            <person name="Stajich J.E."/>
            <person name="Amses K."/>
            <person name="Simmons R."/>
            <person name="Seto K."/>
            <person name="Myers J."/>
            <person name="Bonds A."/>
            <person name="Quandt C.A."/>
            <person name="Barry K."/>
            <person name="Liu P."/>
            <person name="Grigoriev I."/>
            <person name="Longcore J.E."/>
            <person name="James T.Y."/>
        </authorList>
    </citation>
    <scope>NUCLEOTIDE SEQUENCE</scope>
    <source>
        <strain evidence="4">JEL0318</strain>
    </source>
</reference>
<feature type="compositionally biased region" description="Basic and acidic residues" evidence="2">
    <location>
        <begin position="596"/>
        <end position="612"/>
    </location>
</feature>
<dbReference type="SMART" id="SM00164">
    <property type="entry name" value="TBC"/>
    <property type="match status" value="1"/>
</dbReference>
<accession>A0AAD5S4C0</accession>
<dbReference type="EMBL" id="JADGJD010001823">
    <property type="protein sequence ID" value="KAJ3037501.1"/>
    <property type="molecule type" value="Genomic_DNA"/>
</dbReference>
<dbReference type="InterPro" id="IPR000195">
    <property type="entry name" value="Rab-GAP-TBC_dom"/>
</dbReference>
<dbReference type="FunFam" id="1.10.472.80:FF:000038">
    <property type="entry name" value="TBC1 domain family member 5"/>
    <property type="match status" value="1"/>
</dbReference>
<sequence length="870" mass="95197">MRTVEDVRHGWAKFFGDPLLSPETVKARGITGSITNRDLRSLYWKIYLEYLPFSTDAWPLILAKERQGYEDLKKKYIFDPNKASEAANDWTTNNPLSLSEDSPWTQYFKDQELQKIIRQDVERTFPDQPMFRLPEIQDVMTDILFVWCKLNPDISYRQGMHELLAVVLFVVEFDKLDPTTDPSGLDPVAQAVFEAKFVEHDSAVLFYRIMRATKPWFEVPQDAAVSRVPRGVRGSKYQENRDTVEAVKPVPIVALCRRVQNEYLRVLDFELHQNLNKHGIEPQLYGLRWLRTLFGREFPIPELFSLWDGIFAEDPNLGLAEWVCVALLMFLRKDLVGNDYAMTMHRLMKFPPMDQLGTTVPNFIDSARGLRQRYAHRASMLAATNSPQRTPQYPAATVTRMESPPRTKRTNVPWLHHTNSVTSIPQPQPPATPERRASDTTRNYAPKVDTSSPRRISASSGSASPSTSNPSLASHDPSRDTTQTPNAVQLQLAHLTKQIQGVRERDRALTKKVDRCVSLIQNLIGGEEAKGLSPGIADVLEGVVAELTAVAGELRPQVPTVGGGGSEGRPSPTRSMSCKSISSPSLEGPPAVPEPQRVEAEVGSESGKREDGNEPVAVGKPTQGAVKDSVKEDVSSDSKRQEPNSLDANTTSAAPPPPQSESEVPNSDIQAKQTGPARWGSSVEIRNSPGIPIDIVPPTPPVQSSPPKEPRNDAAPIRARSATPDPWQVESSARNAEIPETGINVFEDPWAEHGQGGGAGAGFGIGSVRQMGSSAEIRHGGGRVDDEDEDEEESLARAPPSVSAGLGHQVSSKGISAVPAVSPARVPTSPVSPVTPTRLDLSRDPLNAGKGVGVVISPRSSVTTDPLGTL</sequence>
<feature type="compositionally biased region" description="Basic and acidic residues" evidence="2">
    <location>
        <begin position="628"/>
        <end position="642"/>
    </location>
</feature>
<dbReference type="FunFam" id="1.10.8.270:FF:000031">
    <property type="entry name" value="TBC1 domain family member 5"/>
    <property type="match status" value="1"/>
</dbReference>
<dbReference type="GO" id="GO:0005096">
    <property type="term" value="F:GTPase activator activity"/>
    <property type="evidence" value="ECO:0007669"/>
    <property type="project" value="UniProtKB-KW"/>
</dbReference>
<keyword evidence="5" id="KW-1185">Reference proteome</keyword>
<gene>
    <name evidence="4" type="primary">TBC1D5</name>
    <name evidence="4" type="ORF">HK097_003492</name>
</gene>
<dbReference type="InterPro" id="IPR035969">
    <property type="entry name" value="Rab-GAP_TBC_sf"/>
</dbReference>
<dbReference type="PANTHER" id="PTHR22957:SF337">
    <property type="entry name" value="TBC1 DOMAIN FAMILY MEMBER 5"/>
    <property type="match status" value="1"/>
</dbReference>
<feature type="compositionally biased region" description="Pro residues" evidence="2">
    <location>
        <begin position="695"/>
        <end position="704"/>
    </location>
</feature>
<dbReference type="AlphaFoldDB" id="A0AAD5S4C0"/>
<evidence type="ECO:0000256" key="1">
    <source>
        <dbReference type="ARBA" id="ARBA00022468"/>
    </source>
</evidence>
<dbReference type="PANTHER" id="PTHR22957">
    <property type="entry name" value="TBC1 DOMAIN FAMILY MEMBER GTPASE-ACTIVATING PROTEIN"/>
    <property type="match status" value="1"/>
</dbReference>
<comment type="caution">
    <text evidence="4">The sequence shown here is derived from an EMBL/GenBank/DDBJ whole genome shotgun (WGS) entry which is preliminary data.</text>
</comment>